<evidence type="ECO:0000313" key="3">
    <source>
        <dbReference type="Proteomes" id="UP001596395"/>
    </source>
</evidence>
<keyword evidence="3" id="KW-1185">Reference proteome</keyword>
<feature type="compositionally biased region" description="Acidic residues" evidence="1">
    <location>
        <begin position="1"/>
        <end position="14"/>
    </location>
</feature>
<dbReference type="RefSeq" id="WP_336350234.1">
    <property type="nucleotide sequence ID" value="NZ_JAZAQL010000002.1"/>
</dbReference>
<evidence type="ECO:0008006" key="4">
    <source>
        <dbReference type="Google" id="ProtNLM"/>
    </source>
</evidence>
<evidence type="ECO:0000256" key="1">
    <source>
        <dbReference type="SAM" id="MobiDB-lite"/>
    </source>
</evidence>
<comment type="caution">
    <text evidence="2">The sequence shown here is derived from an EMBL/GenBank/DDBJ whole genome shotgun (WGS) entry which is preliminary data.</text>
</comment>
<dbReference type="EMBL" id="JBHSXN010000002">
    <property type="protein sequence ID" value="MFC6953272.1"/>
    <property type="molecule type" value="Genomic_DNA"/>
</dbReference>
<name>A0ABD5VD04_9EURY</name>
<protein>
    <recommendedName>
        <fullName evidence="4">Amphi-Trp domain-containing protein</fullName>
    </recommendedName>
</protein>
<evidence type="ECO:0000313" key="2">
    <source>
        <dbReference type="EMBL" id="MFC6953272.1"/>
    </source>
</evidence>
<gene>
    <name evidence="2" type="ORF">ACFQGB_10390</name>
</gene>
<dbReference type="Proteomes" id="UP001596395">
    <property type="component" value="Unassembled WGS sequence"/>
</dbReference>
<sequence>MTDDEQAGTDDEDVPTGVDGNPLEPGEHALPPEDLVYPTFAFDDGAVDADGGFDLSRDVDRETLSSWLSDLAGAMASHDVAVESPDGHVRFGVGANDVSMSFDPDDDHRGELEVTVRLNAKAMFVADDPEKPAVGARGGRGFVPIEALTTDQEDFRCYNWIDDPETPDDE</sequence>
<accession>A0ABD5VD04</accession>
<dbReference type="AlphaFoldDB" id="A0ABD5VD04"/>
<feature type="region of interest" description="Disordered" evidence="1">
    <location>
        <begin position="1"/>
        <end position="33"/>
    </location>
</feature>
<organism evidence="2 3">
    <name type="scientific">Halorubellus litoreus</name>
    <dbReference type="NCBI Taxonomy" id="755308"/>
    <lineage>
        <taxon>Archaea</taxon>
        <taxon>Methanobacteriati</taxon>
        <taxon>Methanobacteriota</taxon>
        <taxon>Stenosarchaea group</taxon>
        <taxon>Halobacteria</taxon>
        <taxon>Halobacteriales</taxon>
        <taxon>Halorubellaceae</taxon>
        <taxon>Halorubellus</taxon>
    </lineage>
</organism>
<proteinExistence type="predicted"/>
<reference evidence="2 3" key="1">
    <citation type="journal article" date="2019" name="Int. J. Syst. Evol. Microbiol.">
        <title>The Global Catalogue of Microorganisms (GCM) 10K type strain sequencing project: providing services to taxonomists for standard genome sequencing and annotation.</title>
        <authorList>
            <consortium name="The Broad Institute Genomics Platform"/>
            <consortium name="The Broad Institute Genome Sequencing Center for Infectious Disease"/>
            <person name="Wu L."/>
            <person name="Ma J."/>
        </authorList>
    </citation>
    <scope>NUCLEOTIDE SEQUENCE [LARGE SCALE GENOMIC DNA]</scope>
    <source>
        <strain evidence="2 3">GX26</strain>
    </source>
</reference>